<dbReference type="InterPro" id="IPR050789">
    <property type="entry name" value="Diverse_Enzym_Activities"/>
</dbReference>
<evidence type="ECO:0000313" key="4">
    <source>
        <dbReference type="Proteomes" id="UP001499841"/>
    </source>
</evidence>
<dbReference type="Pfam" id="PF00144">
    <property type="entry name" value="Beta-lactamase"/>
    <property type="match status" value="1"/>
</dbReference>
<evidence type="ECO:0000256" key="1">
    <source>
        <dbReference type="SAM" id="MobiDB-lite"/>
    </source>
</evidence>
<gene>
    <name evidence="3" type="ORF">GCM10022262_07930</name>
</gene>
<dbReference type="EMBL" id="BAABBA010000003">
    <property type="protein sequence ID" value="GAA4286434.1"/>
    <property type="molecule type" value="Genomic_DNA"/>
</dbReference>
<feature type="region of interest" description="Disordered" evidence="1">
    <location>
        <begin position="465"/>
        <end position="490"/>
    </location>
</feature>
<organism evidence="3 4">
    <name type="scientific">Georgenia daeguensis</name>
    <dbReference type="NCBI Taxonomy" id="908355"/>
    <lineage>
        <taxon>Bacteria</taxon>
        <taxon>Bacillati</taxon>
        <taxon>Actinomycetota</taxon>
        <taxon>Actinomycetes</taxon>
        <taxon>Micrococcales</taxon>
        <taxon>Bogoriellaceae</taxon>
        <taxon>Georgenia</taxon>
    </lineage>
</organism>
<proteinExistence type="predicted"/>
<dbReference type="Proteomes" id="UP001499841">
    <property type="component" value="Unassembled WGS sequence"/>
</dbReference>
<dbReference type="InterPro" id="IPR001466">
    <property type="entry name" value="Beta-lactam-related"/>
</dbReference>
<dbReference type="InterPro" id="IPR012338">
    <property type="entry name" value="Beta-lactam/transpept-like"/>
</dbReference>
<comment type="caution">
    <text evidence="3">The sequence shown here is derived from an EMBL/GenBank/DDBJ whole genome shotgun (WGS) entry which is preliminary data.</text>
</comment>
<feature type="domain" description="Beta-lactamase-related" evidence="2">
    <location>
        <begin position="15"/>
        <end position="338"/>
    </location>
</feature>
<dbReference type="PANTHER" id="PTHR43283">
    <property type="entry name" value="BETA-LACTAMASE-RELATED"/>
    <property type="match status" value="1"/>
</dbReference>
<dbReference type="RefSeq" id="WP_345037943.1">
    <property type="nucleotide sequence ID" value="NZ_BAABBA010000003.1"/>
</dbReference>
<sequence>MPTTEETAVRTRVGEILHRRPAVGFALGVVRAGGLESFSAHGVADIPSGRPVTADTVFRAGSITKTFTAVAVMQLREQGLVELDAPVNDYLRAYRLDPADAAHRPATVRHLLTHTGGISEQVPRSGLLRPNFGETVPAGQPLPTLAEYYRGALRLAAEPGTRFRYTDHGPATLGQLVADVSGTPLDRYLRERVFDPLGMTDTTMLRSEVDRSRLATGYRLGRHGPREVPEFDYVPAGAGAAFSTVRDMARYVVALLDGGGNEHGSVLRPDSLAEMFAPQYRPDPRLPGLGLAFWRADAGGHRVVEHQGVIPPYFAQIFAAPDDGVGLVALTNGTRGGATWLAAETGALLDALLGVPEPTVRTDVPQRPEVWSELCGRYALPGPVTLTDVRVRGVVGAGFEVRVRRGRLVLRSLSPVPALYRGFVLHPDDDADPYAFRVELPEGVGSLRVVFSPASPTGTATLHLDGMPLTAHRPFGRRKERGSDGTIRHP</sequence>
<evidence type="ECO:0000313" key="3">
    <source>
        <dbReference type="EMBL" id="GAA4286434.1"/>
    </source>
</evidence>
<evidence type="ECO:0000259" key="2">
    <source>
        <dbReference type="Pfam" id="PF00144"/>
    </source>
</evidence>
<protein>
    <recommendedName>
        <fullName evidence="2">Beta-lactamase-related domain-containing protein</fullName>
    </recommendedName>
</protein>
<accession>A0ABP8EQZ4</accession>
<reference evidence="4" key="1">
    <citation type="journal article" date="2019" name="Int. J. Syst. Evol. Microbiol.">
        <title>The Global Catalogue of Microorganisms (GCM) 10K type strain sequencing project: providing services to taxonomists for standard genome sequencing and annotation.</title>
        <authorList>
            <consortium name="The Broad Institute Genomics Platform"/>
            <consortium name="The Broad Institute Genome Sequencing Center for Infectious Disease"/>
            <person name="Wu L."/>
            <person name="Ma J."/>
        </authorList>
    </citation>
    <scope>NUCLEOTIDE SEQUENCE [LARGE SCALE GENOMIC DNA]</scope>
    <source>
        <strain evidence="4">JCM 17459</strain>
    </source>
</reference>
<feature type="compositionally biased region" description="Basic and acidic residues" evidence="1">
    <location>
        <begin position="481"/>
        <end position="490"/>
    </location>
</feature>
<name>A0ABP8EQZ4_9MICO</name>
<keyword evidence="4" id="KW-1185">Reference proteome</keyword>
<dbReference type="SUPFAM" id="SSF56601">
    <property type="entry name" value="beta-lactamase/transpeptidase-like"/>
    <property type="match status" value="1"/>
</dbReference>
<dbReference type="Gene3D" id="3.40.710.10">
    <property type="entry name" value="DD-peptidase/beta-lactamase superfamily"/>
    <property type="match status" value="1"/>
</dbReference>